<evidence type="ECO:0000256" key="1">
    <source>
        <dbReference type="ARBA" id="ARBA00005725"/>
    </source>
</evidence>
<dbReference type="InterPro" id="IPR036291">
    <property type="entry name" value="NAD(P)-bd_dom_sf"/>
</dbReference>
<keyword evidence="3" id="KW-0560">Oxidoreductase</keyword>
<dbReference type="PANTHER" id="PTHR47706">
    <property type="entry name" value="NMRA-LIKE FAMILY PROTEIN"/>
    <property type="match status" value="1"/>
</dbReference>
<dbReference type="PANTHER" id="PTHR47706:SF4">
    <property type="entry name" value="NMRA-LIKE DOMAIN-CONTAINING PROTEIN"/>
    <property type="match status" value="1"/>
</dbReference>
<evidence type="ECO:0000313" key="6">
    <source>
        <dbReference type="Proteomes" id="UP001172673"/>
    </source>
</evidence>
<reference evidence="5" key="1">
    <citation type="submission" date="2022-10" db="EMBL/GenBank/DDBJ databases">
        <title>Culturing micro-colonial fungi from biological soil crusts in the Mojave desert and describing Neophaeococcomyces mojavensis, and introducing the new genera and species Taxawa tesnikishii.</title>
        <authorList>
            <person name="Kurbessoian T."/>
            <person name="Stajich J.E."/>
        </authorList>
    </citation>
    <scope>NUCLEOTIDE SEQUENCE</scope>
    <source>
        <strain evidence="5">TK_41</strain>
    </source>
</reference>
<accession>A0AA38X9C8</accession>
<gene>
    <name evidence="5" type="ORF">H2200_006735</name>
</gene>
<evidence type="ECO:0000313" key="5">
    <source>
        <dbReference type="EMBL" id="KAJ9608964.1"/>
    </source>
</evidence>
<name>A0AA38X9C8_9EURO</name>
<evidence type="ECO:0000256" key="3">
    <source>
        <dbReference type="ARBA" id="ARBA00023002"/>
    </source>
</evidence>
<keyword evidence="6" id="KW-1185">Reference proteome</keyword>
<dbReference type="Pfam" id="PF05368">
    <property type="entry name" value="NmrA"/>
    <property type="match status" value="1"/>
</dbReference>
<evidence type="ECO:0000259" key="4">
    <source>
        <dbReference type="Pfam" id="PF05368"/>
    </source>
</evidence>
<comment type="caution">
    <text evidence="5">The sequence shown here is derived from an EMBL/GenBank/DDBJ whole genome shotgun (WGS) entry which is preliminary data.</text>
</comment>
<dbReference type="InterPro" id="IPR051609">
    <property type="entry name" value="NmrA/Isoflavone_reductase-like"/>
</dbReference>
<comment type="similarity">
    <text evidence="1">Belongs to the NmrA-type oxidoreductase family. Isoflavone reductase subfamily.</text>
</comment>
<dbReference type="EMBL" id="JAPDRK010000009">
    <property type="protein sequence ID" value="KAJ9608964.1"/>
    <property type="molecule type" value="Genomic_DNA"/>
</dbReference>
<proteinExistence type="inferred from homology"/>
<dbReference type="GO" id="GO:0016491">
    <property type="term" value="F:oxidoreductase activity"/>
    <property type="evidence" value="ECO:0007669"/>
    <property type="project" value="UniProtKB-KW"/>
</dbReference>
<dbReference type="Gene3D" id="3.90.25.10">
    <property type="entry name" value="UDP-galactose 4-epimerase, domain 1"/>
    <property type="match status" value="1"/>
</dbReference>
<organism evidence="5 6">
    <name type="scientific">Cladophialophora chaetospira</name>
    <dbReference type="NCBI Taxonomy" id="386627"/>
    <lineage>
        <taxon>Eukaryota</taxon>
        <taxon>Fungi</taxon>
        <taxon>Dikarya</taxon>
        <taxon>Ascomycota</taxon>
        <taxon>Pezizomycotina</taxon>
        <taxon>Eurotiomycetes</taxon>
        <taxon>Chaetothyriomycetidae</taxon>
        <taxon>Chaetothyriales</taxon>
        <taxon>Herpotrichiellaceae</taxon>
        <taxon>Cladophialophora</taxon>
    </lineage>
</organism>
<dbReference type="SUPFAM" id="SSF51735">
    <property type="entry name" value="NAD(P)-binding Rossmann-fold domains"/>
    <property type="match status" value="1"/>
</dbReference>
<dbReference type="Gene3D" id="3.40.50.720">
    <property type="entry name" value="NAD(P)-binding Rossmann-like Domain"/>
    <property type="match status" value="1"/>
</dbReference>
<evidence type="ECO:0000256" key="2">
    <source>
        <dbReference type="ARBA" id="ARBA00022857"/>
    </source>
</evidence>
<dbReference type="Proteomes" id="UP001172673">
    <property type="component" value="Unassembled WGS sequence"/>
</dbReference>
<dbReference type="AlphaFoldDB" id="A0AA38X9C8"/>
<feature type="domain" description="NmrA-like" evidence="4">
    <location>
        <begin position="6"/>
        <end position="242"/>
    </location>
</feature>
<protein>
    <recommendedName>
        <fullName evidence="4">NmrA-like domain-containing protein</fullName>
    </recommendedName>
</protein>
<dbReference type="InterPro" id="IPR008030">
    <property type="entry name" value="NmrA-like"/>
</dbReference>
<sequence>MKVAMAGTGNVAQYLIEELPKYGHSVVVLTRSSKPTITLEQRETDYTISSLVSVLHDRDAIISAIADFSDPAAGAQVHLTMLEACRQSQSCKTFIPSQWTANVEDHPEEPVVLAPHNKVLFDRLKQETQIRWTIICNAWFAEYIVPASQRHLRDVGPIWAMDHPSKVFTIYGPGTQLNDLTSVRDIAKAVAVLLDSKEPWEPYTYLSGGQLSWNELFAIIKKRDSEWTSVKKPLADTVQQIVANESPESVLAAYFELHSYSGALTFPQEKVRRHREKYFQGVHFRSVEEILDDAAAKPGKIL</sequence>
<keyword evidence="2" id="KW-0521">NADP</keyword>